<protein>
    <submittedName>
        <fullName evidence="5">GntR family transcriptional regulator</fullName>
    </submittedName>
</protein>
<dbReference type="PANTHER" id="PTHR44846:SF1">
    <property type="entry name" value="MANNOSYL-D-GLYCERATE TRANSPORT_METABOLISM SYSTEM REPRESSOR MNGR-RELATED"/>
    <property type="match status" value="1"/>
</dbReference>
<dbReference type="Proteomes" id="UP000285744">
    <property type="component" value="Unassembled WGS sequence"/>
</dbReference>
<dbReference type="SMART" id="SM00345">
    <property type="entry name" value="HTH_GNTR"/>
    <property type="match status" value="1"/>
</dbReference>
<dbReference type="PANTHER" id="PTHR44846">
    <property type="entry name" value="MANNOSYL-D-GLYCERATE TRANSPORT/METABOLISM SYSTEM REPRESSOR MNGR-RELATED"/>
    <property type="match status" value="1"/>
</dbReference>
<accession>A0A420F1J7</accession>
<evidence type="ECO:0000313" key="5">
    <source>
        <dbReference type="EMBL" id="RKF26853.1"/>
    </source>
</evidence>
<evidence type="ECO:0000256" key="2">
    <source>
        <dbReference type="ARBA" id="ARBA00023125"/>
    </source>
</evidence>
<dbReference type="InterPro" id="IPR036390">
    <property type="entry name" value="WH_DNA-bd_sf"/>
</dbReference>
<keyword evidence="3" id="KW-0804">Transcription</keyword>
<name>A0A420F1J7_9ACTN</name>
<dbReference type="PROSITE" id="PS50949">
    <property type="entry name" value="HTH_GNTR"/>
    <property type="match status" value="1"/>
</dbReference>
<dbReference type="RefSeq" id="WP_120328720.1">
    <property type="nucleotide sequence ID" value="NZ_CP109307.1"/>
</dbReference>
<dbReference type="InterPro" id="IPR000524">
    <property type="entry name" value="Tscrpt_reg_HTH_GntR"/>
</dbReference>
<dbReference type="Pfam" id="PF00392">
    <property type="entry name" value="GntR"/>
    <property type="match status" value="1"/>
</dbReference>
<dbReference type="SUPFAM" id="SSF46785">
    <property type="entry name" value="Winged helix' DNA-binding domain"/>
    <property type="match status" value="1"/>
</dbReference>
<comment type="caution">
    <text evidence="5">The sequence shown here is derived from an EMBL/GenBank/DDBJ whole genome shotgun (WGS) entry which is preliminary data.</text>
</comment>
<dbReference type="GO" id="GO:0003700">
    <property type="term" value="F:DNA-binding transcription factor activity"/>
    <property type="evidence" value="ECO:0007669"/>
    <property type="project" value="InterPro"/>
</dbReference>
<organism evidence="5 6">
    <name type="scientific">Micromonospora globbae</name>
    <dbReference type="NCBI Taxonomy" id="1894969"/>
    <lineage>
        <taxon>Bacteria</taxon>
        <taxon>Bacillati</taxon>
        <taxon>Actinomycetota</taxon>
        <taxon>Actinomycetes</taxon>
        <taxon>Micromonosporales</taxon>
        <taxon>Micromonosporaceae</taxon>
        <taxon>Micromonospora</taxon>
    </lineage>
</organism>
<evidence type="ECO:0000313" key="6">
    <source>
        <dbReference type="Proteomes" id="UP000285744"/>
    </source>
</evidence>
<keyword evidence="2" id="KW-0238">DNA-binding</keyword>
<dbReference type="CDD" id="cd07377">
    <property type="entry name" value="WHTH_GntR"/>
    <property type="match status" value="1"/>
</dbReference>
<evidence type="ECO:0000256" key="3">
    <source>
        <dbReference type="ARBA" id="ARBA00023163"/>
    </source>
</evidence>
<dbReference type="AlphaFoldDB" id="A0A420F1J7"/>
<dbReference type="GO" id="GO:0045892">
    <property type="term" value="P:negative regulation of DNA-templated transcription"/>
    <property type="evidence" value="ECO:0007669"/>
    <property type="project" value="TreeGrafter"/>
</dbReference>
<dbReference type="GO" id="GO:0003677">
    <property type="term" value="F:DNA binding"/>
    <property type="evidence" value="ECO:0007669"/>
    <property type="project" value="UniProtKB-KW"/>
</dbReference>
<evidence type="ECO:0000259" key="4">
    <source>
        <dbReference type="PROSITE" id="PS50949"/>
    </source>
</evidence>
<keyword evidence="1" id="KW-0805">Transcription regulation</keyword>
<dbReference type="InterPro" id="IPR036388">
    <property type="entry name" value="WH-like_DNA-bd_sf"/>
</dbReference>
<dbReference type="OrthoDB" id="3391093at2"/>
<proteinExistence type="predicted"/>
<gene>
    <name evidence="5" type="ORF">D7I43_12915</name>
</gene>
<dbReference type="InterPro" id="IPR050679">
    <property type="entry name" value="Bact_HTH_transcr_reg"/>
</dbReference>
<sequence length="77" mass="8427">MTGYVPAYRVIINSIRQSVKTGQLKAGDKLPSLPELTEQFDCSTGTVRRALEHLMVAGIVEGRQGVGYFITGKMPDE</sequence>
<dbReference type="EMBL" id="RAQQ01000008">
    <property type="protein sequence ID" value="RKF26853.1"/>
    <property type="molecule type" value="Genomic_DNA"/>
</dbReference>
<evidence type="ECO:0000256" key="1">
    <source>
        <dbReference type="ARBA" id="ARBA00023015"/>
    </source>
</evidence>
<reference evidence="5 6" key="1">
    <citation type="journal article" date="2018" name="Int. J. Syst. Evol. Microbiol.">
        <title>Micromonospora globbae sp. nov., an endophytic actinomycete isolated from roots of Globba winitii C. H. Wright.</title>
        <authorList>
            <person name="Kuncharoen N."/>
            <person name="Pittayakhajonwut P."/>
            <person name="Tanasupawat S."/>
        </authorList>
    </citation>
    <scope>NUCLEOTIDE SEQUENCE [LARGE SCALE GENOMIC DNA]</scope>
    <source>
        <strain evidence="5 6">WPS1-2</strain>
    </source>
</reference>
<feature type="domain" description="HTH gntR-type" evidence="4">
    <location>
        <begin position="5"/>
        <end position="73"/>
    </location>
</feature>
<dbReference type="Gene3D" id="1.10.10.10">
    <property type="entry name" value="Winged helix-like DNA-binding domain superfamily/Winged helix DNA-binding domain"/>
    <property type="match status" value="1"/>
</dbReference>